<accession>A0A6P6Y8N4</accession>
<dbReference type="InParanoid" id="A0A6P6Y8N4"/>
<dbReference type="PANTHER" id="PTHR13710:SF105">
    <property type="entry name" value="ATP-DEPENDENT DNA HELICASE Q1"/>
    <property type="match status" value="1"/>
</dbReference>
<organism evidence="13 14">
    <name type="scientific">Dermatophagoides pteronyssinus</name>
    <name type="common">European house dust mite</name>
    <dbReference type="NCBI Taxonomy" id="6956"/>
    <lineage>
        <taxon>Eukaryota</taxon>
        <taxon>Metazoa</taxon>
        <taxon>Ecdysozoa</taxon>
        <taxon>Arthropoda</taxon>
        <taxon>Chelicerata</taxon>
        <taxon>Arachnida</taxon>
        <taxon>Acari</taxon>
        <taxon>Acariformes</taxon>
        <taxon>Sarcoptiformes</taxon>
        <taxon>Astigmata</taxon>
        <taxon>Psoroptidia</taxon>
        <taxon>Analgoidea</taxon>
        <taxon>Pyroglyphidae</taxon>
        <taxon>Dermatophagoidinae</taxon>
        <taxon>Dermatophagoides</taxon>
    </lineage>
</organism>
<dbReference type="InterPro" id="IPR014001">
    <property type="entry name" value="Helicase_ATP-bd"/>
</dbReference>
<dbReference type="SMART" id="SM00487">
    <property type="entry name" value="DEXDc"/>
    <property type="match status" value="1"/>
</dbReference>
<gene>
    <name evidence="14" type="primary">LOC113795344</name>
</gene>
<dbReference type="SMART" id="SM00490">
    <property type="entry name" value="HELICc"/>
    <property type="match status" value="1"/>
</dbReference>
<dbReference type="GO" id="GO:0005524">
    <property type="term" value="F:ATP binding"/>
    <property type="evidence" value="ECO:0007669"/>
    <property type="project" value="UniProtKB-KW"/>
</dbReference>
<dbReference type="PROSITE" id="PS51194">
    <property type="entry name" value="HELICASE_CTER"/>
    <property type="match status" value="1"/>
</dbReference>
<dbReference type="GO" id="GO:0005694">
    <property type="term" value="C:chromosome"/>
    <property type="evidence" value="ECO:0007669"/>
    <property type="project" value="TreeGrafter"/>
</dbReference>
<dbReference type="NCBIfam" id="TIGR00614">
    <property type="entry name" value="recQ_fam"/>
    <property type="match status" value="1"/>
</dbReference>
<dbReference type="EC" id="5.6.2.4" evidence="9"/>
<evidence type="ECO:0000256" key="10">
    <source>
        <dbReference type="ARBA" id="ARBA00044566"/>
    </source>
</evidence>
<dbReference type="InterPro" id="IPR001650">
    <property type="entry name" value="Helicase_C-like"/>
</dbReference>
<dbReference type="GO" id="GO:0046872">
    <property type="term" value="F:metal ion binding"/>
    <property type="evidence" value="ECO:0007669"/>
    <property type="project" value="InterPro"/>
</dbReference>
<evidence type="ECO:0000256" key="9">
    <source>
        <dbReference type="ARBA" id="ARBA00034808"/>
    </source>
</evidence>
<dbReference type="AlphaFoldDB" id="A0A6P6Y8N4"/>
<keyword evidence="3" id="KW-0378">Hydrolase</keyword>
<dbReference type="Pfam" id="PF00270">
    <property type="entry name" value="DEAD"/>
    <property type="match status" value="1"/>
</dbReference>
<evidence type="ECO:0000256" key="7">
    <source>
        <dbReference type="ARBA" id="ARBA00023235"/>
    </source>
</evidence>
<protein>
    <recommendedName>
        <fullName evidence="9">DNA 3'-5' helicase</fullName>
        <ecNumber evidence="9">5.6.2.4</ecNumber>
    </recommendedName>
    <alternativeName>
        <fullName evidence="10">DNA 3'-5' helicase Q1</fullName>
    </alternativeName>
</protein>
<dbReference type="InterPro" id="IPR011249">
    <property type="entry name" value="Metalloenz_LuxS/M16"/>
</dbReference>
<dbReference type="GO" id="GO:0043138">
    <property type="term" value="F:3'-5' DNA helicase activity"/>
    <property type="evidence" value="ECO:0007669"/>
    <property type="project" value="UniProtKB-EC"/>
</dbReference>
<dbReference type="Proteomes" id="UP000515146">
    <property type="component" value="Unplaced"/>
</dbReference>
<keyword evidence="4" id="KW-0347">Helicase</keyword>
<evidence type="ECO:0000313" key="13">
    <source>
        <dbReference type="Proteomes" id="UP000515146"/>
    </source>
</evidence>
<evidence type="ECO:0000256" key="6">
    <source>
        <dbReference type="ARBA" id="ARBA00023125"/>
    </source>
</evidence>
<dbReference type="Gene3D" id="3.40.50.300">
    <property type="entry name" value="P-loop containing nucleotide triphosphate hydrolases"/>
    <property type="match status" value="3"/>
</dbReference>
<keyword evidence="5" id="KW-0067">ATP-binding</keyword>
<dbReference type="GO" id="GO:0016787">
    <property type="term" value="F:hydrolase activity"/>
    <property type="evidence" value="ECO:0007669"/>
    <property type="project" value="UniProtKB-KW"/>
</dbReference>
<evidence type="ECO:0000256" key="1">
    <source>
        <dbReference type="ARBA" id="ARBA00005446"/>
    </source>
</evidence>
<reference evidence="14" key="1">
    <citation type="submission" date="2025-08" db="UniProtKB">
        <authorList>
            <consortium name="RefSeq"/>
        </authorList>
    </citation>
    <scope>IDENTIFICATION</scope>
    <source>
        <strain evidence="14">Airmid</strain>
    </source>
</reference>
<keyword evidence="13" id="KW-1185">Reference proteome</keyword>
<dbReference type="InterPro" id="IPR011765">
    <property type="entry name" value="Pept_M16_N"/>
</dbReference>
<dbReference type="OrthoDB" id="10261556at2759"/>
<keyword evidence="7" id="KW-0413">Isomerase</keyword>
<evidence type="ECO:0000256" key="3">
    <source>
        <dbReference type="ARBA" id="ARBA00022801"/>
    </source>
</evidence>
<name>A0A6P6Y8N4_DERPT</name>
<dbReference type="KEGG" id="dpte:113795344"/>
<dbReference type="Pfam" id="PF00675">
    <property type="entry name" value="Peptidase_M16"/>
    <property type="match status" value="1"/>
</dbReference>
<feature type="domain" description="Helicase C-terminal" evidence="12">
    <location>
        <begin position="322"/>
        <end position="440"/>
    </location>
</feature>
<dbReference type="Gene3D" id="3.30.830.10">
    <property type="entry name" value="Metalloenzyme, LuxS/M16 peptidase-like"/>
    <property type="match status" value="1"/>
</dbReference>
<comment type="catalytic activity">
    <reaction evidence="8">
        <text>Couples ATP hydrolysis with the unwinding of duplex DNA by translocating in the 3'-5' direction.</text>
        <dbReference type="EC" id="5.6.2.4"/>
    </reaction>
</comment>
<evidence type="ECO:0000256" key="5">
    <source>
        <dbReference type="ARBA" id="ARBA00022840"/>
    </source>
</evidence>
<dbReference type="InterPro" id="IPR027417">
    <property type="entry name" value="P-loop_NTPase"/>
</dbReference>
<evidence type="ECO:0000256" key="8">
    <source>
        <dbReference type="ARBA" id="ARBA00034617"/>
    </source>
</evidence>
<comment type="similarity">
    <text evidence="1">Belongs to the helicase family. RecQ subfamily.</text>
</comment>
<evidence type="ECO:0000256" key="4">
    <source>
        <dbReference type="ARBA" id="ARBA00022806"/>
    </source>
</evidence>
<keyword evidence="6" id="KW-0238">DNA-binding</keyword>
<dbReference type="CDD" id="cd18794">
    <property type="entry name" value="SF2_C_RecQ"/>
    <property type="match status" value="1"/>
</dbReference>
<dbReference type="PANTHER" id="PTHR13710">
    <property type="entry name" value="DNA HELICASE RECQ FAMILY MEMBER"/>
    <property type="match status" value="1"/>
</dbReference>
<dbReference type="InterPro" id="IPR011545">
    <property type="entry name" value="DEAD/DEAH_box_helicase_dom"/>
</dbReference>
<dbReference type="GO" id="GO:0009378">
    <property type="term" value="F:four-way junction helicase activity"/>
    <property type="evidence" value="ECO:0007669"/>
    <property type="project" value="TreeGrafter"/>
</dbReference>
<sequence>MVWNLDDGGEPHCLEHMVFRGSRRHPAVGSLDALANMCMSSGTNAYTAGDRTVYTLSCGSAEGLQQVLPVYLDHVLYCALSAASFRSEVFHVDERGVPGGVVYSEMESAMSRALDSAYYRLLKLFYGPANPLSHNTGGAPAEIERLSLERVRQMHARHYHPDKLLLVLIGNVEPAPLLEALEFKPLQYEAIRALLGAKDVFCVFPTGGGKSLIFQLAALALAKCCLVVMPLISLMQDHGFIAVDEAHCISTWGNAFRPDYRNIGKFLQDFRLPKLALTASATDAIKRDIVDSYNMKDPHTCVLSVTRENIYYVCRRFSGDKAIDAELLNLVTCEHRGQAGIVYCFSRSNCQKIVKLLKTKNVSAAMYHAGMSAAARKSVQTHWMANRMKIIVATIAFGMGIDKPDVRFVIHLALPKSLDAFYQESGRAGRDGAPSTSYLL</sequence>
<evidence type="ECO:0000259" key="11">
    <source>
        <dbReference type="PROSITE" id="PS51192"/>
    </source>
</evidence>
<dbReference type="PROSITE" id="PS51192">
    <property type="entry name" value="HELICASE_ATP_BIND_1"/>
    <property type="match status" value="1"/>
</dbReference>
<proteinExistence type="inferred from homology"/>
<dbReference type="SUPFAM" id="SSF63411">
    <property type="entry name" value="LuxS/MPP-like metallohydrolase"/>
    <property type="match status" value="1"/>
</dbReference>
<evidence type="ECO:0000313" key="14">
    <source>
        <dbReference type="RefSeq" id="XP_027201341.1"/>
    </source>
</evidence>
<evidence type="ECO:0000256" key="2">
    <source>
        <dbReference type="ARBA" id="ARBA00022741"/>
    </source>
</evidence>
<dbReference type="Pfam" id="PF00271">
    <property type="entry name" value="Helicase_C"/>
    <property type="match status" value="1"/>
</dbReference>
<dbReference type="GO" id="GO:0003677">
    <property type="term" value="F:DNA binding"/>
    <property type="evidence" value="ECO:0007669"/>
    <property type="project" value="UniProtKB-KW"/>
</dbReference>
<dbReference type="GO" id="GO:0005737">
    <property type="term" value="C:cytoplasm"/>
    <property type="evidence" value="ECO:0007669"/>
    <property type="project" value="TreeGrafter"/>
</dbReference>
<dbReference type="SUPFAM" id="SSF52540">
    <property type="entry name" value="P-loop containing nucleoside triphosphate hydrolases"/>
    <property type="match status" value="2"/>
</dbReference>
<dbReference type="FunFam" id="3.30.830.10:FF:000015">
    <property type="entry name" value="Putative zinc metalloprotease"/>
    <property type="match status" value="1"/>
</dbReference>
<keyword evidence="2" id="KW-0547">Nucleotide-binding</keyword>
<dbReference type="GO" id="GO:0000724">
    <property type="term" value="P:double-strand break repair via homologous recombination"/>
    <property type="evidence" value="ECO:0007669"/>
    <property type="project" value="TreeGrafter"/>
</dbReference>
<feature type="domain" description="Helicase ATP-binding" evidence="11">
    <location>
        <begin position="187"/>
        <end position="299"/>
    </location>
</feature>
<dbReference type="RefSeq" id="XP_027201341.1">
    <property type="nucleotide sequence ID" value="XM_027345540.1"/>
</dbReference>
<evidence type="ECO:0000259" key="12">
    <source>
        <dbReference type="PROSITE" id="PS51194"/>
    </source>
</evidence>
<dbReference type="InterPro" id="IPR004589">
    <property type="entry name" value="DNA_helicase_ATP-dep_RecQ"/>
</dbReference>